<feature type="compositionally biased region" description="Basic and acidic residues" evidence="11">
    <location>
        <begin position="121"/>
        <end position="143"/>
    </location>
</feature>
<dbReference type="Pfam" id="PF06424">
    <property type="entry name" value="PRP1_N"/>
    <property type="match status" value="1"/>
</dbReference>
<dbReference type="InterPro" id="IPR003107">
    <property type="entry name" value="HAT"/>
</dbReference>
<name>A0ABQ7SBZ3_9ACAR</name>
<dbReference type="InterPro" id="IPR010491">
    <property type="entry name" value="PRP1_N"/>
</dbReference>
<keyword evidence="3" id="KW-0507">mRNA processing</keyword>
<keyword evidence="6" id="KW-0539">Nucleus</keyword>
<evidence type="ECO:0000313" key="13">
    <source>
        <dbReference type="EMBL" id="KAG9510944.1"/>
    </source>
</evidence>
<evidence type="ECO:0000256" key="11">
    <source>
        <dbReference type="SAM" id="MobiDB-lite"/>
    </source>
</evidence>
<dbReference type="SMART" id="SM00028">
    <property type="entry name" value="TPR"/>
    <property type="match status" value="2"/>
</dbReference>
<evidence type="ECO:0000256" key="7">
    <source>
        <dbReference type="ARBA" id="ARBA00031070"/>
    </source>
</evidence>
<accession>A0ABQ7SBZ3</accession>
<feature type="region of interest" description="Disordered" evidence="11">
    <location>
        <begin position="121"/>
        <end position="156"/>
    </location>
</feature>
<proteinExistence type="predicted"/>
<sequence>MNPPAVPHPGALVSKKKKSFIGMPAPAGYVAGVGRGATGFTTRSDIGPARDSSDVPDDRHMPPKKLAKKREEEEEEEDLNDNNYDEFAGYGGSLFNKDPYDKDDEEADKIYESIERRMDERGKALRESKTKRELEKYRQERPKIQQQFSDLKPDLSQVSEEEWLNIPDVGDARNRKQRNPRPDLLTPVPDSLLAKKVAIASGDQVYAIDPVTSSPIASSSALDMRRVGEARNTFMGIRLNQVSDSVSGQTVCDPKGYLTGLQTTIPSYVTDPSQIKNGQKLLEAVRKANPTHAPAWVFSARFEEGAGRLKTAKALIMEGCRLCPQSASVWLEAARLYPRDEARKIIVEALQKLPECVDLWIRAAELETSLEAKRSVYRNATQRIPHSVMLWQKTVDLEDDPDEAKKLLRGAVECCPTSVDLWNALSKLEDYEGAKDVLRRAREKNPTDRQLWITGAKLQEANAYSHMVEKLIRRSITDLSHRGVDINRVEWIKDAVEAEKAGFKQTCHAIIKNIIGVGIEDEDRLAAWIHDAESFIASGSFECARAVFEKIVETYPDLEAAWLPYVKFEEQQQAEDKLSAVLSRAVEKCLRSETLWLRFADLDWTRNVDLTRERLSCAFAANPNSERIWLAAAKLESENGFHDRARALLAKARREALTPDIILHSAKFEREHGQLDEAFKLLSEGKSKYRNCPDFYLMLGQISEQSNNPDEARKHYKDGLLINPTSESLWISLAQLESRYLSFNQARSTLSTARTKNPKSAKIWLESVRLERRAGMRSEAERLLTKAIRDHRDCSDIALLLAEEEANRSNRRG</sequence>
<protein>
    <recommendedName>
        <fullName evidence="2">Pre-mRNA-processing factor 6</fullName>
    </recommendedName>
    <alternativeName>
        <fullName evidence="8">PRP6 homolog</fullName>
    </alternativeName>
    <alternativeName>
        <fullName evidence="7">U5 snRNP-associated 102 kDa protein</fullName>
    </alternativeName>
</protein>
<dbReference type="InterPro" id="IPR045075">
    <property type="entry name" value="Syf1-like"/>
</dbReference>
<evidence type="ECO:0000256" key="1">
    <source>
        <dbReference type="ARBA" id="ARBA00004123"/>
    </source>
</evidence>
<dbReference type="InterPro" id="IPR011990">
    <property type="entry name" value="TPR-like_helical_dom_sf"/>
</dbReference>
<feature type="repeat" description="TPR" evidence="10">
    <location>
        <begin position="693"/>
        <end position="726"/>
    </location>
</feature>
<dbReference type="PROSITE" id="PS50005">
    <property type="entry name" value="TPR"/>
    <property type="match status" value="1"/>
</dbReference>
<comment type="caution">
    <text evidence="13">The sequence shown here is derived from an EMBL/GenBank/DDBJ whole genome shotgun (WGS) entry which is preliminary data.</text>
</comment>
<feature type="domain" description="PRP1 splicing factor N-terminal" evidence="12">
    <location>
        <begin position="25"/>
        <end position="175"/>
    </location>
</feature>
<gene>
    <name evidence="13" type="primary">PRPF6</name>
    <name evidence="13" type="ORF">GZH46_00493</name>
</gene>
<feature type="compositionally biased region" description="Basic and acidic residues" evidence="11">
    <location>
        <begin position="51"/>
        <end position="61"/>
    </location>
</feature>
<organism evidence="13 14">
    <name type="scientific">Fragariocoptes setiger</name>
    <dbReference type="NCBI Taxonomy" id="1670756"/>
    <lineage>
        <taxon>Eukaryota</taxon>
        <taxon>Metazoa</taxon>
        <taxon>Ecdysozoa</taxon>
        <taxon>Arthropoda</taxon>
        <taxon>Chelicerata</taxon>
        <taxon>Arachnida</taxon>
        <taxon>Acari</taxon>
        <taxon>Acariformes</taxon>
        <taxon>Trombidiformes</taxon>
        <taxon>Prostigmata</taxon>
        <taxon>Eupodina</taxon>
        <taxon>Eriophyoidea</taxon>
        <taxon>Phytoptidae</taxon>
        <taxon>Fragariocoptes</taxon>
    </lineage>
</organism>
<dbReference type="PANTHER" id="PTHR11246">
    <property type="entry name" value="PRE-MRNA SPLICING FACTOR"/>
    <property type="match status" value="1"/>
</dbReference>
<dbReference type="Pfam" id="PF13181">
    <property type="entry name" value="TPR_8"/>
    <property type="match status" value="1"/>
</dbReference>
<feature type="non-terminal residue" evidence="13">
    <location>
        <position position="813"/>
    </location>
</feature>
<comment type="subcellular location">
    <subcellularLocation>
        <location evidence="1">Nucleus</location>
    </subcellularLocation>
</comment>
<evidence type="ECO:0000256" key="8">
    <source>
        <dbReference type="ARBA" id="ARBA00032140"/>
    </source>
</evidence>
<evidence type="ECO:0000256" key="5">
    <source>
        <dbReference type="ARBA" id="ARBA00023187"/>
    </source>
</evidence>
<keyword evidence="14" id="KW-1185">Reference proteome</keyword>
<evidence type="ECO:0000256" key="6">
    <source>
        <dbReference type="ARBA" id="ARBA00023242"/>
    </source>
</evidence>
<dbReference type="Gene3D" id="1.25.40.10">
    <property type="entry name" value="Tetratricopeptide repeat domain"/>
    <property type="match status" value="3"/>
</dbReference>
<feature type="region of interest" description="Disordered" evidence="11">
    <location>
        <begin position="31"/>
        <end position="106"/>
    </location>
</feature>
<keyword evidence="10" id="KW-0802">TPR repeat</keyword>
<evidence type="ECO:0000256" key="4">
    <source>
        <dbReference type="ARBA" id="ARBA00022737"/>
    </source>
</evidence>
<comment type="function">
    <text evidence="9">Involved in pre-mRNA splicing as component of the U4/U6-U5 tri-snRNP complex, one of the building blocks of the spliceosome. Enhances dihydrotestosterone-induced transactivation activity of AR, as well as dexamethasone-induced transactivation activity of NR3C1, but does not affect estrogen-induced transactivation.</text>
</comment>
<keyword evidence="5" id="KW-0508">mRNA splicing</keyword>
<keyword evidence="4" id="KW-0677">Repeat</keyword>
<dbReference type="InterPro" id="IPR019734">
    <property type="entry name" value="TPR_rpt"/>
</dbReference>
<dbReference type="Proteomes" id="UP000825002">
    <property type="component" value="Unassembled WGS sequence"/>
</dbReference>
<evidence type="ECO:0000256" key="3">
    <source>
        <dbReference type="ARBA" id="ARBA00022664"/>
    </source>
</evidence>
<dbReference type="SMART" id="SM00386">
    <property type="entry name" value="HAT"/>
    <property type="match status" value="11"/>
</dbReference>
<evidence type="ECO:0000259" key="12">
    <source>
        <dbReference type="Pfam" id="PF06424"/>
    </source>
</evidence>
<feature type="compositionally biased region" description="Acidic residues" evidence="11">
    <location>
        <begin position="72"/>
        <end position="84"/>
    </location>
</feature>
<reference evidence="13 14" key="1">
    <citation type="submission" date="2020-10" db="EMBL/GenBank/DDBJ databases">
        <authorList>
            <person name="Klimov P.B."/>
            <person name="Dyachkov S.M."/>
            <person name="Chetverikov P.E."/>
        </authorList>
    </citation>
    <scope>NUCLEOTIDE SEQUENCE [LARGE SCALE GENOMIC DNA]</scope>
    <source>
        <strain evidence="13">BMOC 18-1129-001#AD2665</strain>
        <tissue evidence="13">Entire mites</tissue>
    </source>
</reference>
<dbReference type="SUPFAM" id="SSF48452">
    <property type="entry name" value="TPR-like"/>
    <property type="match status" value="3"/>
</dbReference>
<dbReference type="PANTHER" id="PTHR11246:SF1">
    <property type="entry name" value="PRE-MRNA-PROCESSING FACTOR 6"/>
    <property type="match status" value="1"/>
</dbReference>
<dbReference type="EMBL" id="JAIFTH010000050">
    <property type="protein sequence ID" value="KAG9510944.1"/>
    <property type="molecule type" value="Genomic_DNA"/>
</dbReference>
<evidence type="ECO:0000256" key="2">
    <source>
        <dbReference type="ARBA" id="ARBA00020235"/>
    </source>
</evidence>
<evidence type="ECO:0000256" key="9">
    <source>
        <dbReference type="ARBA" id="ARBA00046247"/>
    </source>
</evidence>
<evidence type="ECO:0000313" key="14">
    <source>
        <dbReference type="Proteomes" id="UP000825002"/>
    </source>
</evidence>
<evidence type="ECO:0000256" key="10">
    <source>
        <dbReference type="PROSITE-ProRule" id="PRU00339"/>
    </source>
</evidence>